<dbReference type="NCBIfam" id="TIGR00090">
    <property type="entry name" value="rsfS_iojap_ybeB"/>
    <property type="match status" value="1"/>
</dbReference>
<dbReference type="GO" id="GO:0043023">
    <property type="term" value="F:ribosomal large subunit binding"/>
    <property type="evidence" value="ECO:0007669"/>
    <property type="project" value="TreeGrafter"/>
</dbReference>
<evidence type="ECO:0000256" key="1">
    <source>
        <dbReference type="ARBA" id="ARBA00010574"/>
    </source>
</evidence>
<dbReference type="GO" id="GO:0042256">
    <property type="term" value="P:cytosolic ribosome assembly"/>
    <property type="evidence" value="ECO:0007669"/>
    <property type="project" value="UniProtKB-UniRule"/>
</dbReference>
<dbReference type="InterPro" id="IPR004394">
    <property type="entry name" value="Iojap/RsfS/C7orf30"/>
</dbReference>
<dbReference type="GO" id="GO:0090071">
    <property type="term" value="P:negative regulation of ribosome biogenesis"/>
    <property type="evidence" value="ECO:0007669"/>
    <property type="project" value="UniProtKB-UniRule"/>
</dbReference>
<keyword evidence="4" id="KW-1185">Reference proteome</keyword>
<comment type="caution">
    <text evidence="3">The sequence shown here is derived from an EMBL/GenBank/DDBJ whole genome shotgun (WGS) entry which is preliminary data.</text>
</comment>
<organism evidence="3 4">
    <name type="scientific">Rickettsia bellii str. RML An4</name>
    <dbReference type="NCBI Taxonomy" id="1359193"/>
    <lineage>
        <taxon>Bacteria</taxon>
        <taxon>Pseudomonadati</taxon>
        <taxon>Pseudomonadota</taxon>
        <taxon>Alphaproteobacteria</taxon>
        <taxon>Rickettsiales</taxon>
        <taxon>Rickettsiaceae</taxon>
        <taxon>Rickettsieae</taxon>
        <taxon>Rickettsia</taxon>
        <taxon>belli group</taxon>
    </lineage>
</organism>
<gene>
    <name evidence="2" type="primary">rsfS</name>
    <name evidence="3" type="ORF">RBEAN4_1497</name>
</gene>
<dbReference type="PANTHER" id="PTHR21043:SF0">
    <property type="entry name" value="MITOCHONDRIAL ASSEMBLY OF RIBOSOMAL LARGE SUBUNIT PROTEIN 1"/>
    <property type="match status" value="1"/>
</dbReference>
<dbReference type="EMBL" id="LAOI01000001">
    <property type="protein sequence ID" value="KJV90492.1"/>
    <property type="molecule type" value="Genomic_DNA"/>
</dbReference>
<dbReference type="AlphaFoldDB" id="A0A0F3QDY4"/>
<dbReference type="PATRIC" id="fig|1359193.3.peg.1453"/>
<keyword evidence="2" id="KW-0810">Translation regulation</keyword>
<evidence type="ECO:0000313" key="4">
    <source>
        <dbReference type="Proteomes" id="UP000033661"/>
    </source>
</evidence>
<keyword evidence="2" id="KW-0963">Cytoplasm</keyword>
<accession>A0A0F3QDY4</accession>
<sequence>MKKESEELKLFILECLNEKKAEDIDVIDLSGKNKIADYIIFANGRSTKNVGAIAEYVALELKNKAGISTNIEGLGKSEWVLIDAGTILVNIFYPEARTHFKLEEIWKK</sequence>
<dbReference type="GO" id="GO:0005737">
    <property type="term" value="C:cytoplasm"/>
    <property type="evidence" value="ECO:0007669"/>
    <property type="project" value="UniProtKB-SubCell"/>
</dbReference>
<dbReference type="SUPFAM" id="SSF81301">
    <property type="entry name" value="Nucleotidyltransferase"/>
    <property type="match status" value="1"/>
</dbReference>
<dbReference type="Proteomes" id="UP000033661">
    <property type="component" value="Unassembled WGS sequence"/>
</dbReference>
<dbReference type="PANTHER" id="PTHR21043">
    <property type="entry name" value="IOJAP SUPERFAMILY ORTHOLOG"/>
    <property type="match status" value="1"/>
</dbReference>
<dbReference type="InterPro" id="IPR043519">
    <property type="entry name" value="NT_sf"/>
</dbReference>
<protein>
    <recommendedName>
        <fullName evidence="2">Ribosomal silencing factor RsfS</fullName>
    </recommendedName>
</protein>
<comment type="subunit">
    <text evidence="2">Interacts with ribosomal protein uL14 (rplN).</text>
</comment>
<name>A0A0F3QDY4_RICBE</name>
<dbReference type="RefSeq" id="WP_011476714.1">
    <property type="nucleotide sequence ID" value="NZ_LAOI01000001.1"/>
</dbReference>
<comment type="function">
    <text evidence="2">Functions as a ribosomal silencing factor. Interacts with ribosomal protein uL14 (rplN), blocking formation of intersubunit bridge B8. Prevents association of the 30S and 50S ribosomal subunits and the formation of functional ribosomes, thus repressing translation.</text>
</comment>
<dbReference type="GO" id="GO:0017148">
    <property type="term" value="P:negative regulation of translation"/>
    <property type="evidence" value="ECO:0007669"/>
    <property type="project" value="UniProtKB-UniRule"/>
</dbReference>
<reference evidence="3 4" key="1">
    <citation type="submission" date="2015-02" db="EMBL/GenBank/DDBJ databases">
        <title>Genome Sequencing of Rickettsiales.</title>
        <authorList>
            <person name="Daugherty S.C."/>
            <person name="Su Q."/>
            <person name="Abolude K."/>
            <person name="Beier-Sexton M."/>
            <person name="Carlyon J.A."/>
            <person name="Carter R."/>
            <person name="Day N.P."/>
            <person name="Dumler S.J."/>
            <person name="Dyachenko V."/>
            <person name="Godinez A."/>
            <person name="Kurtti T.J."/>
            <person name="Lichay M."/>
            <person name="Mullins K.E."/>
            <person name="Ott S."/>
            <person name="Pappas-Brown V."/>
            <person name="Paris D.H."/>
            <person name="Patel P."/>
            <person name="Richards A.L."/>
            <person name="Sadzewicz L."/>
            <person name="Sears K."/>
            <person name="Seidman D."/>
            <person name="Sengamalay N."/>
            <person name="Stenos J."/>
            <person name="Tallon L.J."/>
            <person name="Vincent G."/>
            <person name="Fraser C.M."/>
            <person name="Munderloh U."/>
            <person name="Dunning-Hotopp J.C."/>
        </authorList>
    </citation>
    <scope>NUCLEOTIDE SEQUENCE [LARGE SCALE GENOMIC DNA]</scope>
    <source>
        <strain evidence="3 4">RML An4</strain>
    </source>
</reference>
<comment type="subcellular location">
    <subcellularLocation>
        <location evidence="2">Cytoplasm</location>
    </subcellularLocation>
</comment>
<dbReference type="HAMAP" id="MF_01477">
    <property type="entry name" value="Iojap_RsfS"/>
    <property type="match status" value="1"/>
</dbReference>
<comment type="similarity">
    <text evidence="1 2">Belongs to the Iojap/RsfS family.</text>
</comment>
<keyword evidence="2" id="KW-0678">Repressor</keyword>
<dbReference type="Pfam" id="PF02410">
    <property type="entry name" value="RsfS"/>
    <property type="match status" value="1"/>
</dbReference>
<evidence type="ECO:0000256" key="2">
    <source>
        <dbReference type="HAMAP-Rule" id="MF_01477"/>
    </source>
</evidence>
<evidence type="ECO:0000313" key="3">
    <source>
        <dbReference type="EMBL" id="KJV90492.1"/>
    </source>
</evidence>
<dbReference type="Gene3D" id="3.30.460.10">
    <property type="entry name" value="Beta Polymerase, domain 2"/>
    <property type="match status" value="1"/>
</dbReference>
<proteinExistence type="inferred from homology"/>